<dbReference type="Pfam" id="PF13440">
    <property type="entry name" value="Polysacc_synt_3"/>
    <property type="match status" value="1"/>
</dbReference>
<evidence type="ECO:0000256" key="4">
    <source>
        <dbReference type="ARBA" id="ARBA00022989"/>
    </source>
</evidence>
<organism evidence="7 8">
    <name type="scientific">Christiangramia sabulilitoris</name>
    <dbReference type="NCBI Taxonomy" id="2583991"/>
    <lineage>
        <taxon>Bacteria</taxon>
        <taxon>Pseudomonadati</taxon>
        <taxon>Bacteroidota</taxon>
        <taxon>Flavobacteriia</taxon>
        <taxon>Flavobacteriales</taxon>
        <taxon>Flavobacteriaceae</taxon>
        <taxon>Christiangramia</taxon>
    </lineage>
</organism>
<evidence type="ECO:0000256" key="3">
    <source>
        <dbReference type="ARBA" id="ARBA00022692"/>
    </source>
</evidence>
<proteinExistence type="predicted"/>
<dbReference type="PANTHER" id="PTHR30250:SF26">
    <property type="entry name" value="PSMA PROTEIN"/>
    <property type="match status" value="1"/>
</dbReference>
<comment type="caution">
    <text evidence="7">The sequence shown here is derived from an EMBL/GenBank/DDBJ whole genome shotgun (WGS) entry which is preliminary data.</text>
</comment>
<keyword evidence="4 6" id="KW-1133">Transmembrane helix</keyword>
<evidence type="ECO:0000256" key="1">
    <source>
        <dbReference type="ARBA" id="ARBA00004651"/>
    </source>
</evidence>
<dbReference type="PANTHER" id="PTHR30250">
    <property type="entry name" value="PST FAMILY PREDICTED COLANIC ACID TRANSPORTER"/>
    <property type="match status" value="1"/>
</dbReference>
<feature type="transmembrane region" description="Helical" evidence="6">
    <location>
        <begin position="252"/>
        <end position="275"/>
    </location>
</feature>
<feature type="transmembrane region" description="Helical" evidence="6">
    <location>
        <begin position="389"/>
        <end position="407"/>
    </location>
</feature>
<feature type="transmembrane region" description="Helical" evidence="6">
    <location>
        <begin position="12"/>
        <end position="33"/>
    </location>
</feature>
<evidence type="ECO:0000313" key="7">
    <source>
        <dbReference type="EMBL" id="TRO63338.1"/>
    </source>
</evidence>
<keyword evidence="8" id="KW-1185">Reference proteome</keyword>
<dbReference type="RefSeq" id="WP_143411779.1">
    <property type="nucleotide sequence ID" value="NZ_VHSF01000004.1"/>
</dbReference>
<comment type="subcellular location">
    <subcellularLocation>
        <location evidence="1">Cell membrane</location>
        <topology evidence="1">Multi-pass membrane protein</topology>
    </subcellularLocation>
</comment>
<sequence length="416" mass="47098">MSTLRIARYNLKIEASQVFMISAMVVNVGNYLYNLALGRLLGPQAFADAAILVTFLLILSFIAMTLQLSVAKFTGSFDTDKKEAFLKYSRKFSLYLGCIAGLLVILMAGKLQLWFNTESSGMFRIFGMGIPVYFLMSVNRGYFQGEQQFINLSITYQAEMLSRLFLTLAFILMLPFQSSELVALGIFISLFPGIFPFKRIKTKILPAISSTDISHLKKFILVTAFYELTQILINNGDILLVKHFFDTHSAGLYASLALIGRGVYFVAWMFVMLLLPKVVQRHKENKDTTRLFFKYLGMVATLSILVILTNLLVPELIISMLFGNAYLEVSGLLWKYAMASSLFALANVFVYYFLSLDKYLPVLISGIFGILQLAMIYLEHSSLEKIVEIQILVMTTLLAIQIGYFFYHIKKTSHRS</sequence>
<keyword evidence="5 6" id="KW-0472">Membrane</keyword>
<keyword evidence="2" id="KW-1003">Cell membrane</keyword>
<dbReference type="OrthoDB" id="105016at2"/>
<dbReference type="AlphaFoldDB" id="A0A550HXU4"/>
<feature type="transmembrane region" description="Helical" evidence="6">
    <location>
        <begin position="295"/>
        <end position="313"/>
    </location>
</feature>
<gene>
    <name evidence="7" type="ORF">FGM01_13815</name>
</gene>
<dbReference type="EMBL" id="VHSF01000004">
    <property type="protein sequence ID" value="TRO63338.1"/>
    <property type="molecule type" value="Genomic_DNA"/>
</dbReference>
<evidence type="ECO:0000313" key="8">
    <source>
        <dbReference type="Proteomes" id="UP000315131"/>
    </source>
</evidence>
<keyword evidence="3 6" id="KW-0812">Transmembrane</keyword>
<name>A0A550HXU4_9FLAO</name>
<feature type="transmembrane region" description="Helical" evidence="6">
    <location>
        <begin position="333"/>
        <end position="354"/>
    </location>
</feature>
<dbReference type="Proteomes" id="UP000315131">
    <property type="component" value="Unassembled WGS sequence"/>
</dbReference>
<evidence type="ECO:0000256" key="6">
    <source>
        <dbReference type="SAM" id="Phobius"/>
    </source>
</evidence>
<feature type="transmembrane region" description="Helical" evidence="6">
    <location>
        <begin position="45"/>
        <end position="71"/>
    </location>
</feature>
<accession>A0A550HXU4</accession>
<reference evidence="7 8" key="1">
    <citation type="submission" date="2019-06" db="EMBL/GenBank/DDBJ databases">
        <title>Gramella sabulilitoris sp. nov., isolated from a marine sand.</title>
        <authorList>
            <person name="Yoon J.-H."/>
        </authorList>
    </citation>
    <scope>NUCLEOTIDE SEQUENCE [LARGE SCALE GENOMIC DNA]</scope>
    <source>
        <strain evidence="7 8">HSMS-1</strain>
    </source>
</reference>
<feature type="transmembrane region" description="Helical" evidence="6">
    <location>
        <begin position="160"/>
        <end position="176"/>
    </location>
</feature>
<feature type="transmembrane region" description="Helical" evidence="6">
    <location>
        <begin position="121"/>
        <end position="139"/>
    </location>
</feature>
<dbReference type="InterPro" id="IPR050833">
    <property type="entry name" value="Poly_Biosynth_Transport"/>
</dbReference>
<feature type="transmembrane region" description="Helical" evidence="6">
    <location>
        <begin position="92"/>
        <end position="115"/>
    </location>
</feature>
<protein>
    <submittedName>
        <fullName evidence="7">Oligosaccharide flippase family protein</fullName>
    </submittedName>
</protein>
<evidence type="ECO:0000256" key="2">
    <source>
        <dbReference type="ARBA" id="ARBA00022475"/>
    </source>
</evidence>
<feature type="transmembrane region" description="Helical" evidence="6">
    <location>
        <begin position="359"/>
        <end position="377"/>
    </location>
</feature>
<dbReference type="GO" id="GO:0005886">
    <property type="term" value="C:plasma membrane"/>
    <property type="evidence" value="ECO:0007669"/>
    <property type="project" value="UniProtKB-SubCell"/>
</dbReference>
<evidence type="ECO:0000256" key="5">
    <source>
        <dbReference type="ARBA" id="ARBA00023136"/>
    </source>
</evidence>